<name>A0A9P5TDX9_9AGAM</name>
<dbReference type="InterPro" id="IPR018466">
    <property type="entry name" value="Kre9/Knh1-like_N"/>
</dbReference>
<evidence type="ECO:0000259" key="3">
    <source>
        <dbReference type="Pfam" id="PF10342"/>
    </source>
</evidence>
<keyword evidence="1 2" id="KW-0732">Signal</keyword>
<feature type="chain" id="PRO_5040311130" description="Yeast cell wall synthesis Kre9/Knh1-like N-terminal domain-containing protein" evidence="2">
    <location>
        <begin position="26"/>
        <end position="187"/>
    </location>
</feature>
<reference evidence="4" key="1">
    <citation type="submission" date="2019-10" db="EMBL/GenBank/DDBJ databases">
        <authorList>
            <consortium name="DOE Joint Genome Institute"/>
            <person name="Kuo A."/>
            <person name="Miyauchi S."/>
            <person name="Kiss E."/>
            <person name="Drula E."/>
            <person name="Kohler A."/>
            <person name="Sanchez-Garcia M."/>
            <person name="Andreopoulos B."/>
            <person name="Barry K.W."/>
            <person name="Bonito G."/>
            <person name="Buee M."/>
            <person name="Carver A."/>
            <person name="Chen C."/>
            <person name="Cichocki N."/>
            <person name="Clum A."/>
            <person name="Culley D."/>
            <person name="Crous P.W."/>
            <person name="Fauchery L."/>
            <person name="Girlanda M."/>
            <person name="Hayes R."/>
            <person name="Keri Z."/>
            <person name="LaButti K."/>
            <person name="Lipzen A."/>
            <person name="Lombard V."/>
            <person name="Magnuson J."/>
            <person name="Maillard F."/>
            <person name="Morin E."/>
            <person name="Murat C."/>
            <person name="Nolan M."/>
            <person name="Ohm R."/>
            <person name="Pangilinan J."/>
            <person name="Pereira M."/>
            <person name="Perotto S."/>
            <person name="Peter M."/>
            <person name="Riley R."/>
            <person name="Sitrit Y."/>
            <person name="Stielow B."/>
            <person name="Szollosi G."/>
            <person name="Zifcakova L."/>
            <person name="Stursova M."/>
            <person name="Spatafora J.W."/>
            <person name="Tedersoo L."/>
            <person name="Vaario L.-M."/>
            <person name="Yamada A."/>
            <person name="Yan M."/>
            <person name="Wang P."/>
            <person name="Xu J."/>
            <person name="Bruns T."/>
            <person name="Baldrian P."/>
            <person name="Vilgalys R."/>
            <person name="Henrissat B."/>
            <person name="Grigoriev I.V."/>
            <person name="Hibbett D."/>
            <person name="Nagy L.G."/>
            <person name="Martin F.M."/>
        </authorList>
    </citation>
    <scope>NUCLEOTIDE SEQUENCE</scope>
    <source>
        <strain evidence="4">Prilba</strain>
    </source>
</reference>
<protein>
    <recommendedName>
        <fullName evidence="3">Yeast cell wall synthesis Kre9/Knh1-like N-terminal domain-containing protein</fullName>
    </recommendedName>
</protein>
<evidence type="ECO:0000256" key="1">
    <source>
        <dbReference type="ARBA" id="ARBA00022729"/>
    </source>
</evidence>
<keyword evidence="5" id="KW-1185">Reference proteome</keyword>
<dbReference type="Pfam" id="PF10342">
    <property type="entry name" value="Kre9_KNH"/>
    <property type="match status" value="1"/>
</dbReference>
<evidence type="ECO:0000313" key="4">
    <source>
        <dbReference type="EMBL" id="KAF8486394.1"/>
    </source>
</evidence>
<feature type="domain" description="Yeast cell wall synthesis Kre9/Knh1-like N-terminal" evidence="3">
    <location>
        <begin position="32"/>
        <end position="119"/>
    </location>
</feature>
<dbReference type="AlphaFoldDB" id="A0A9P5TDX9"/>
<evidence type="ECO:0000313" key="5">
    <source>
        <dbReference type="Proteomes" id="UP000759537"/>
    </source>
</evidence>
<organism evidence="4 5">
    <name type="scientific">Russula ochroleuca</name>
    <dbReference type="NCBI Taxonomy" id="152965"/>
    <lineage>
        <taxon>Eukaryota</taxon>
        <taxon>Fungi</taxon>
        <taxon>Dikarya</taxon>
        <taxon>Basidiomycota</taxon>
        <taxon>Agaricomycotina</taxon>
        <taxon>Agaricomycetes</taxon>
        <taxon>Russulales</taxon>
        <taxon>Russulaceae</taxon>
        <taxon>Russula</taxon>
    </lineage>
</organism>
<proteinExistence type="predicted"/>
<accession>A0A9P5TDX9</accession>
<dbReference type="Proteomes" id="UP000759537">
    <property type="component" value="Unassembled WGS sequence"/>
</dbReference>
<dbReference type="EMBL" id="WHVB01000002">
    <property type="protein sequence ID" value="KAF8486394.1"/>
    <property type="molecule type" value="Genomic_DNA"/>
</dbReference>
<gene>
    <name evidence="4" type="ORF">DFH94DRAFT_688757</name>
</gene>
<dbReference type="OrthoDB" id="2581067at2759"/>
<evidence type="ECO:0000256" key="2">
    <source>
        <dbReference type="SAM" id="SignalP"/>
    </source>
</evidence>
<sequence length="187" mass="19694">MVSLRLPSCLSAILSLSLLPLAAHGYFLVTYPTKGTQVSNGQTFPITWTKGLLDGIDIFDLELTRMSTDGLILAARDIPTSSEGINIVLNSVPPGDDYFFLFLNSTHGVMYANSQQFSINSSGNATVKPLPSKPTVTVSGGPNPTLPFATTFALLNNGVRPWHPSPATLLSAGLMSFALLAGAAAVL</sequence>
<feature type="signal peptide" evidence="2">
    <location>
        <begin position="1"/>
        <end position="25"/>
    </location>
</feature>
<reference evidence="4" key="2">
    <citation type="journal article" date="2020" name="Nat. Commun.">
        <title>Large-scale genome sequencing of mycorrhizal fungi provides insights into the early evolution of symbiotic traits.</title>
        <authorList>
            <person name="Miyauchi S."/>
            <person name="Kiss E."/>
            <person name="Kuo A."/>
            <person name="Drula E."/>
            <person name="Kohler A."/>
            <person name="Sanchez-Garcia M."/>
            <person name="Morin E."/>
            <person name="Andreopoulos B."/>
            <person name="Barry K.W."/>
            <person name="Bonito G."/>
            <person name="Buee M."/>
            <person name="Carver A."/>
            <person name="Chen C."/>
            <person name="Cichocki N."/>
            <person name="Clum A."/>
            <person name="Culley D."/>
            <person name="Crous P.W."/>
            <person name="Fauchery L."/>
            <person name="Girlanda M."/>
            <person name="Hayes R.D."/>
            <person name="Keri Z."/>
            <person name="LaButti K."/>
            <person name="Lipzen A."/>
            <person name="Lombard V."/>
            <person name="Magnuson J."/>
            <person name="Maillard F."/>
            <person name="Murat C."/>
            <person name="Nolan M."/>
            <person name="Ohm R.A."/>
            <person name="Pangilinan J."/>
            <person name="Pereira M.F."/>
            <person name="Perotto S."/>
            <person name="Peter M."/>
            <person name="Pfister S."/>
            <person name="Riley R."/>
            <person name="Sitrit Y."/>
            <person name="Stielow J.B."/>
            <person name="Szollosi G."/>
            <person name="Zifcakova L."/>
            <person name="Stursova M."/>
            <person name="Spatafora J.W."/>
            <person name="Tedersoo L."/>
            <person name="Vaario L.M."/>
            <person name="Yamada A."/>
            <person name="Yan M."/>
            <person name="Wang P."/>
            <person name="Xu J."/>
            <person name="Bruns T."/>
            <person name="Baldrian P."/>
            <person name="Vilgalys R."/>
            <person name="Dunand C."/>
            <person name="Henrissat B."/>
            <person name="Grigoriev I.V."/>
            <person name="Hibbett D."/>
            <person name="Nagy L.G."/>
            <person name="Martin F.M."/>
        </authorList>
    </citation>
    <scope>NUCLEOTIDE SEQUENCE</scope>
    <source>
        <strain evidence="4">Prilba</strain>
    </source>
</reference>
<comment type="caution">
    <text evidence="4">The sequence shown here is derived from an EMBL/GenBank/DDBJ whole genome shotgun (WGS) entry which is preliminary data.</text>
</comment>